<dbReference type="RefSeq" id="WP_089361081.1">
    <property type="nucleotide sequence ID" value="NZ_FZOG01000007.1"/>
</dbReference>
<proteinExistence type="predicted"/>
<evidence type="ECO:0000259" key="1">
    <source>
        <dbReference type="Pfam" id="PF07883"/>
    </source>
</evidence>
<sequence length="141" mass="15780">MDDNKFPKPTVKLNDDEISTELASINMQDIVVPGYGAPLLERRMRCRLLECHPGGTIVLHSHENRPALLYVLEGSGEEHSNKSKDTVIWKAGDCFAEYNDTEHWIKNLSVNAPLKVLTFDLYDDGAHGASHPDYKPCKNGC</sequence>
<reference evidence="3" key="1">
    <citation type="submission" date="2017-06" db="EMBL/GenBank/DDBJ databases">
        <authorList>
            <person name="Varghese N."/>
            <person name="Submissions S."/>
        </authorList>
    </citation>
    <scope>NUCLEOTIDE SEQUENCE [LARGE SCALE GENOMIC DNA]</scope>
    <source>
        <strain evidence="3">CIP 108523</strain>
    </source>
</reference>
<keyword evidence="3" id="KW-1185">Reference proteome</keyword>
<gene>
    <name evidence="2" type="ORF">SAMN05216255_4085</name>
</gene>
<dbReference type="CDD" id="cd02208">
    <property type="entry name" value="cupin_RmlC-like"/>
    <property type="match status" value="1"/>
</dbReference>
<dbReference type="Proteomes" id="UP000242915">
    <property type="component" value="Unassembled WGS sequence"/>
</dbReference>
<dbReference type="InterPro" id="IPR014710">
    <property type="entry name" value="RmlC-like_jellyroll"/>
</dbReference>
<dbReference type="InterPro" id="IPR011051">
    <property type="entry name" value="RmlC_Cupin_sf"/>
</dbReference>
<dbReference type="Pfam" id="PF07883">
    <property type="entry name" value="Cupin_2"/>
    <property type="match status" value="1"/>
</dbReference>
<dbReference type="AlphaFoldDB" id="A0A239IY05"/>
<dbReference type="EMBL" id="FZOG01000007">
    <property type="protein sequence ID" value="SNS98501.1"/>
    <property type="molecule type" value="Genomic_DNA"/>
</dbReference>
<name>A0A239IY05_9PSED</name>
<evidence type="ECO:0000313" key="3">
    <source>
        <dbReference type="Proteomes" id="UP000242915"/>
    </source>
</evidence>
<organism evidence="2 3">
    <name type="scientific">Pseudomonas segetis</name>
    <dbReference type="NCBI Taxonomy" id="298908"/>
    <lineage>
        <taxon>Bacteria</taxon>
        <taxon>Pseudomonadati</taxon>
        <taxon>Pseudomonadota</taxon>
        <taxon>Gammaproteobacteria</taxon>
        <taxon>Pseudomonadales</taxon>
        <taxon>Pseudomonadaceae</taxon>
        <taxon>Pseudomonas</taxon>
    </lineage>
</organism>
<feature type="domain" description="Cupin type-2" evidence="1">
    <location>
        <begin position="49"/>
        <end position="118"/>
    </location>
</feature>
<accession>A0A239IY05</accession>
<dbReference type="InterPro" id="IPR013096">
    <property type="entry name" value="Cupin_2"/>
</dbReference>
<dbReference type="Gene3D" id="2.60.120.10">
    <property type="entry name" value="Jelly Rolls"/>
    <property type="match status" value="1"/>
</dbReference>
<protein>
    <submittedName>
        <fullName evidence="2">Cupin domain-containing protein</fullName>
    </submittedName>
</protein>
<evidence type="ECO:0000313" key="2">
    <source>
        <dbReference type="EMBL" id="SNS98501.1"/>
    </source>
</evidence>
<dbReference type="SUPFAM" id="SSF51182">
    <property type="entry name" value="RmlC-like cupins"/>
    <property type="match status" value="1"/>
</dbReference>